<evidence type="ECO:0000313" key="1">
    <source>
        <dbReference type="EMBL" id="QBZ64487.1"/>
    </source>
</evidence>
<proteinExistence type="predicted"/>
<dbReference type="Proteomes" id="UP000294847">
    <property type="component" value="Chromosome 6"/>
</dbReference>
<organism evidence="1 2">
    <name type="scientific">Pyricularia oryzae</name>
    <name type="common">Rice blast fungus</name>
    <name type="synonym">Magnaporthe oryzae</name>
    <dbReference type="NCBI Taxonomy" id="318829"/>
    <lineage>
        <taxon>Eukaryota</taxon>
        <taxon>Fungi</taxon>
        <taxon>Dikarya</taxon>
        <taxon>Ascomycota</taxon>
        <taxon>Pezizomycotina</taxon>
        <taxon>Sordariomycetes</taxon>
        <taxon>Sordariomycetidae</taxon>
        <taxon>Magnaporthales</taxon>
        <taxon>Pyriculariaceae</taxon>
        <taxon>Pyricularia</taxon>
    </lineage>
</organism>
<gene>
    <name evidence="1" type="ORF">PoMZ_06185</name>
</gene>
<evidence type="ECO:0000313" key="2">
    <source>
        <dbReference type="Proteomes" id="UP000294847"/>
    </source>
</evidence>
<dbReference type="PROSITE" id="PS50089">
    <property type="entry name" value="ZF_RING_2"/>
    <property type="match status" value="1"/>
</dbReference>
<dbReference type="AlphaFoldDB" id="A0A4P7NQ82"/>
<accession>A0A4P7NQ82</accession>
<dbReference type="InterPro" id="IPR001841">
    <property type="entry name" value="Znf_RING"/>
</dbReference>
<name>A0A4P7NQ82_PYROR</name>
<dbReference type="EMBL" id="CP034209">
    <property type="protein sequence ID" value="QBZ64487.1"/>
    <property type="molecule type" value="Genomic_DNA"/>
</dbReference>
<reference evidence="1 2" key="1">
    <citation type="journal article" date="2019" name="Mol. Biol. Evol.">
        <title>Blast fungal genomes show frequent chromosomal changes, gene gains and losses, and effector gene turnover.</title>
        <authorList>
            <person name="Gomez Luciano L.B."/>
            <person name="Jason Tsai I."/>
            <person name="Chuma I."/>
            <person name="Tosa Y."/>
            <person name="Chen Y.H."/>
            <person name="Li J.Y."/>
            <person name="Li M.Y."/>
            <person name="Jade Lu M.Y."/>
            <person name="Nakayashiki H."/>
            <person name="Li W.H."/>
        </authorList>
    </citation>
    <scope>NUCLEOTIDE SEQUENCE [LARGE SCALE GENOMIC DNA]</scope>
    <source>
        <strain evidence="1">MZ5-1-6</strain>
    </source>
</reference>
<protein>
    <submittedName>
        <fullName evidence="1">Uncharacterized protein</fullName>
    </submittedName>
</protein>
<sequence length="153" mass="17000">MCFKISYNYECTHPMTSSSWEPPDVRQCPAAVQSDGTVQRCGTGGGTGIHVHVLIYRGVCAACWSAEWLTYHGWGCCQCSEEMEEGATMCADEDCRHEVCDGCHARYDCDCPNCGTEIRQNENWCPTCSFLVVPPELSIYNQDPVVNSQSHSQ</sequence>